<keyword evidence="3" id="KW-1185">Reference proteome</keyword>
<gene>
    <name evidence="2" type="ORF">AB6M95_11720</name>
</gene>
<dbReference type="RefSeq" id="WP_371386939.1">
    <property type="nucleotide sequence ID" value="NZ_JBGLYH010000032.1"/>
</dbReference>
<evidence type="ECO:0000313" key="2">
    <source>
        <dbReference type="EMBL" id="MEZ7197422.1"/>
    </source>
</evidence>
<evidence type="ECO:0000313" key="3">
    <source>
        <dbReference type="Proteomes" id="UP001568698"/>
    </source>
</evidence>
<dbReference type="PIRSF" id="PIRSF033328">
    <property type="entry name" value="Phest_Mll4975"/>
    <property type="match status" value="1"/>
</dbReference>
<proteinExistence type="predicted"/>
<dbReference type="InterPro" id="IPR009389">
    <property type="entry name" value="DUF1045"/>
</dbReference>
<organism evidence="2 3">
    <name type="scientific">Pseudodesulfovibrio karagichevae</name>
    <dbReference type="NCBI Taxonomy" id="3239305"/>
    <lineage>
        <taxon>Bacteria</taxon>
        <taxon>Pseudomonadati</taxon>
        <taxon>Thermodesulfobacteriota</taxon>
        <taxon>Desulfovibrionia</taxon>
        <taxon>Desulfovibrionales</taxon>
        <taxon>Desulfovibrionaceae</taxon>
    </lineage>
</organism>
<comment type="caution">
    <text evidence="2">The sequence shown here is derived from an EMBL/GenBank/DDBJ whole genome shotgun (WGS) entry which is preliminary data.</text>
</comment>
<dbReference type="EMBL" id="JBGLYH010000032">
    <property type="protein sequence ID" value="MEZ7197422.1"/>
    <property type="molecule type" value="Genomic_DNA"/>
</dbReference>
<protein>
    <submittedName>
        <fullName evidence="2">DUF1045 domain-containing protein</fullName>
    </submittedName>
</protein>
<sequence length="248" mass="27494">MISFMDRQPGGRYGVYFAPERGGELERFGAAWLGRDNESVPPAAPVPPDGLSPEALPPDEWRAATESPRHYGFHGTLMPPFAPLPGVDEAGIVDRLETLAGSLAPFVLAPLSVREIGSFLALVPEEQVWLAEAAEACLRSMTPLRRPPSPEENEARRASDLTPAQDRLLDEWGYPYVLAEFRFHITLTGRIKDPARRRRLADILSGLAVPVTGRPHPVRELCLFHQPDRSAPFRLIHRARLGNTKENS</sequence>
<accession>A0ABV4K387</accession>
<name>A0ABV4K387_9BACT</name>
<dbReference type="Pfam" id="PF06299">
    <property type="entry name" value="DUF1045"/>
    <property type="match status" value="1"/>
</dbReference>
<reference evidence="2 3" key="1">
    <citation type="submission" date="2024-08" db="EMBL/GenBank/DDBJ databases">
        <title>Sulfate-reducing bacteria isolated from formation water of the oil field in Kazakhstan and description of Pseudodesulfovibrio sp.</title>
        <authorList>
            <person name="Bidzhieva S.K."/>
            <person name="Tourova T.P."/>
            <person name="Grouzdev D.S."/>
            <person name="Beletsky A.V."/>
            <person name="Sokolova D.S."/>
            <person name="Samigullina S.R."/>
            <person name="Poltaraus A.B."/>
            <person name="Avtukh A.N."/>
            <person name="Tereshina V.M."/>
            <person name="Zhaparov N.S."/>
            <person name="Mardanov A.V."/>
            <person name="Nazina T.N."/>
        </authorList>
    </citation>
    <scope>NUCLEOTIDE SEQUENCE [LARGE SCALE GENOMIC DNA]</scope>
    <source>
        <strain evidence="2 3">9FUS</strain>
    </source>
</reference>
<dbReference type="Proteomes" id="UP001568698">
    <property type="component" value="Unassembled WGS sequence"/>
</dbReference>
<feature type="region of interest" description="Disordered" evidence="1">
    <location>
        <begin position="142"/>
        <end position="162"/>
    </location>
</feature>
<evidence type="ECO:0000256" key="1">
    <source>
        <dbReference type="SAM" id="MobiDB-lite"/>
    </source>
</evidence>